<dbReference type="RefSeq" id="WP_066790639.1">
    <property type="nucleotide sequence ID" value="NZ_LWQS01000088.1"/>
</dbReference>
<sequence>MLQYIIRRILIAIPTLLIISFVIFAVLALAPGDPLAQFALNPAIPESTRELIRVQFGLDQPWPVRYVRWLTSLLRGDWGFSFGTRGPVLDLIWQRLPQTLIVVGTAYLIAVLLAIPIGIISAVKQYSIFDNVATFFAFVGFSVPSFFTGLVLMLVFAINLKWFPIVYNTTLQIVDWDTFTQQVRQMTLPVMVLVVQQTAALTRFMRSSMLDNLNLDYVRTARAKGLSDRMVVLRHVLVNSLIPVVTLIALGIPTIFAGAIITENLFRVNGLGALLITSINNSDTPVVMALTFIFAILTVVFNLIADILYGVLDPRVRYS</sequence>
<dbReference type="STRING" id="1707952.A6A03_19025"/>
<reference evidence="9 10" key="1">
    <citation type="submission" date="2016-04" db="EMBL/GenBank/DDBJ databases">
        <title>Chloroflexus islandicus sp. nov., a thermophilic filamentous anoxygenic phototrophic bacterium from geyser Strokkur (Iceland).</title>
        <authorList>
            <person name="Gaisin V.A."/>
            <person name="Kalashnikov A.M."/>
            <person name="Sukhacheva M.V."/>
            <person name="Grouzdev D.S."/>
            <person name="Ivanov T.M."/>
            <person name="Kuznetsov B."/>
            <person name="Gorlenko V.M."/>
        </authorList>
    </citation>
    <scope>NUCLEOTIDE SEQUENCE [LARGE SCALE GENOMIC DNA]</scope>
    <source>
        <strain evidence="10">isl-2</strain>
    </source>
</reference>
<evidence type="ECO:0000256" key="6">
    <source>
        <dbReference type="ARBA" id="ARBA00023136"/>
    </source>
</evidence>
<organism evidence="9 10">
    <name type="scientific">Chloroflexus islandicus</name>
    <dbReference type="NCBI Taxonomy" id="1707952"/>
    <lineage>
        <taxon>Bacteria</taxon>
        <taxon>Bacillati</taxon>
        <taxon>Chloroflexota</taxon>
        <taxon>Chloroflexia</taxon>
        <taxon>Chloroflexales</taxon>
        <taxon>Chloroflexineae</taxon>
        <taxon>Chloroflexaceae</taxon>
        <taxon>Chloroflexus</taxon>
    </lineage>
</organism>
<comment type="subcellular location">
    <subcellularLocation>
        <location evidence="1 7">Cell membrane</location>
        <topology evidence="1 7">Multi-pass membrane protein</topology>
    </subcellularLocation>
</comment>
<dbReference type="InterPro" id="IPR035906">
    <property type="entry name" value="MetI-like_sf"/>
</dbReference>
<evidence type="ECO:0000256" key="4">
    <source>
        <dbReference type="ARBA" id="ARBA00022692"/>
    </source>
</evidence>
<keyword evidence="6 7" id="KW-0472">Membrane</keyword>
<dbReference type="Proteomes" id="UP000078287">
    <property type="component" value="Unassembled WGS sequence"/>
</dbReference>
<dbReference type="GO" id="GO:0055085">
    <property type="term" value="P:transmembrane transport"/>
    <property type="evidence" value="ECO:0007669"/>
    <property type="project" value="InterPro"/>
</dbReference>
<feature type="transmembrane region" description="Helical" evidence="7">
    <location>
        <begin position="9"/>
        <end position="30"/>
    </location>
</feature>
<keyword evidence="3" id="KW-1003">Cell membrane</keyword>
<feature type="domain" description="ABC transmembrane type-1" evidence="8">
    <location>
        <begin position="96"/>
        <end position="305"/>
    </location>
</feature>
<evidence type="ECO:0000313" key="9">
    <source>
        <dbReference type="EMBL" id="OAN41244.1"/>
    </source>
</evidence>
<evidence type="ECO:0000256" key="3">
    <source>
        <dbReference type="ARBA" id="ARBA00022475"/>
    </source>
</evidence>
<protein>
    <submittedName>
        <fullName evidence="9">ABC transporter substrate-binding protein</fullName>
    </submittedName>
</protein>
<dbReference type="SUPFAM" id="SSF161098">
    <property type="entry name" value="MetI-like"/>
    <property type="match status" value="1"/>
</dbReference>
<dbReference type="EMBL" id="LWQS01000088">
    <property type="protein sequence ID" value="OAN41244.1"/>
    <property type="molecule type" value="Genomic_DNA"/>
</dbReference>
<accession>A0A178M116</accession>
<evidence type="ECO:0000256" key="1">
    <source>
        <dbReference type="ARBA" id="ARBA00004651"/>
    </source>
</evidence>
<evidence type="ECO:0000313" key="10">
    <source>
        <dbReference type="Proteomes" id="UP000078287"/>
    </source>
</evidence>
<dbReference type="Pfam" id="PF19300">
    <property type="entry name" value="BPD_transp_1_N"/>
    <property type="match status" value="1"/>
</dbReference>
<feature type="transmembrane region" description="Helical" evidence="7">
    <location>
        <begin position="135"/>
        <end position="158"/>
    </location>
</feature>
<feature type="transmembrane region" description="Helical" evidence="7">
    <location>
        <begin position="236"/>
        <end position="261"/>
    </location>
</feature>
<gene>
    <name evidence="9" type="ORF">A6A03_19025</name>
</gene>
<dbReference type="InterPro" id="IPR000515">
    <property type="entry name" value="MetI-like"/>
</dbReference>
<dbReference type="PANTHER" id="PTHR30465:SF97">
    <property type="entry name" value="OPPB IN A BINDING PROTEIN-DEPENDENT TRANSPORT SYSTEM"/>
    <property type="match status" value="1"/>
</dbReference>
<keyword evidence="4 7" id="KW-0812">Transmembrane</keyword>
<dbReference type="PROSITE" id="PS50928">
    <property type="entry name" value="ABC_TM1"/>
    <property type="match status" value="1"/>
</dbReference>
<keyword evidence="10" id="KW-1185">Reference proteome</keyword>
<dbReference type="OrthoDB" id="9772184at2"/>
<dbReference type="InterPro" id="IPR045621">
    <property type="entry name" value="BPD_transp_1_N"/>
</dbReference>
<evidence type="ECO:0000256" key="2">
    <source>
        <dbReference type="ARBA" id="ARBA00022448"/>
    </source>
</evidence>
<feature type="transmembrane region" description="Helical" evidence="7">
    <location>
        <begin position="100"/>
        <end position="123"/>
    </location>
</feature>
<feature type="transmembrane region" description="Helical" evidence="7">
    <location>
        <begin position="186"/>
        <end position="205"/>
    </location>
</feature>
<dbReference type="PANTHER" id="PTHR30465">
    <property type="entry name" value="INNER MEMBRANE ABC TRANSPORTER"/>
    <property type="match status" value="1"/>
</dbReference>
<keyword evidence="5 7" id="KW-1133">Transmembrane helix</keyword>
<feature type="transmembrane region" description="Helical" evidence="7">
    <location>
        <begin position="286"/>
        <end position="312"/>
    </location>
</feature>
<dbReference type="Gene3D" id="1.10.3720.10">
    <property type="entry name" value="MetI-like"/>
    <property type="match status" value="1"/>
</dbReference>
<dbReference type="Pfam" id="PF00528">
    <property type="entry name" value="BPD_transp_1"/>
    <property type="match status" value="1"/>
</dbReference>
<evidence type="ECO:0000259" key="8">
    <source>
        <dbReference type="PROSITE" id="PS50928"/>
    </source>
</evidence>
<evidence type="ECO:0000256" key="5">
    <source>
        <dbReference type="ARBA" id="ARBA00022989"/>
    </source>
</evidence>
<proteinExistence type="inferred from homology"/>
<evidence type="ECO:0000256" key="7">
    <source>
        <dbReference type="RuleBase" id="RU363032"/>
    </source>
</evidence>
<name>A0A178M116_9CHLR</name>
<dbReference type="GO" id="GO:0005886">
    <property type="term" value="C:plasma membrane"/>
    <property type="evidence" value="ECO:0007669"/>
    <property type="project" value="UniProtKB-SubCell"/>
</dbReference>
<comment type="similarity">
    <text evidence="7">Belongs to the binding-protein-dependent transport system permease family.</text>
</comment>
<dbReference type="AlphaFoldDB" id="A0A178M116"/>
<comment type="caution">
    <text evidence="9">The sequence shown here is derived from an EMBL/GenBank/DDBJ whole genome shotgun (WGS) entry which is preliminary data.</text>
</comment>
<dbReference type="CDD" id="cd06261">
    <property type="entry name" value="TM_PBP2"/>
    <property type="match status" value="1"/>
</dbReference>
<keyword evidence="2 7" id="KW-0813">Transport</keyword>